<dbReference type="CDD" id="cd00293">
    <property type="entry name" value="USP-like"/>
    <property type="match status" value="1"/>
</dbReference>
<comment type="subcellular location">
    <subcellularLocation>
        <location evidence="2">Cytoplasm</location>
    </subcellularLocation>
</comment>
<sequence>MYKKILAPIDGSPTSARGLEEAIKLAKGTGGTLRLVHVVNEFVMDSAYAFPQYYEQVIAAMRKSGADLLAEAVAAVRKQGVECDSQLMETVGGRAADAIVAEARRWPADLIVLGTHGRRGLRRLALGSDAEMVLRSSPVPVLLVRETPEAA</sequence>
<proteinExistence type="inferred from homology"/>
<dbReference type="InterPro" id="IPR014729">
    <property type="entry name" value="Rossmann-like_a/b/a_fold"/>
</dbReference>
<evidence type="ECO:0000313" key="5">
    <source>
        <dbReference type="Proteomes" id="UP000070250"/>
    </source>
</evidence>
<dbReference type="RefSeq" id="WP_066919028.1">
    <property type="nucleotide sequence ID" value="NZ_CP011971.1"/>
</dbReference>
<dbReference type="GO" id="GO:0005737">
    <property type="term" value="C:cytoplasm"/>
    <property type="evidence" value="ECO:0007669"/>
    <property type="project" value="UniProtKB-SubCell"/>
</dbReference>
<dbReference type="PANTHER" id="PTHR46268">
    <property type="entry name" value="STRESS RESPONSE PROTEIN NHAX"/>
    <property type="match status" value="1"/>
</dbReference>
<evidence type="ECO:0000313" key="4">
    <source>
        <dbReference type="EMBL" id="AMN46358.1"/>
    </source>
</evidence>
<keyword evidence="5" id="KW-1185">Reference proteome</keyword>
<dbReference type="EMBL" id="CP011971">
    <property type="protein sequence ID" value="AMN46358.1"/>
    <property type="molecule type" value="Genomic_DNA"/>
</dbReference>
<dbReference type="Pfam" id="PF00582">
    <property type="entry name" value="Usp"/>
    <property type="match status" value="1"/>
</dbReference>
<dbReference type="Gene3D" id="3.40.50.620">
    <property type="entry name" value="HUPs"/>
    <property type="match status" value="1"/>
</dbReference>
<dbReference type="InterPro" id="IPR006015">
    <property type="entry name" value="Universal_stress_UspA"/>
</dbReference>
<evidence type="ECO:0000256" key="1">
    <source>
        <dbReference type="ARBA" id="ARBA00008791"/>
    </source>
</evidence>
<dbReference type="PANTHER" id="PTHR46268:SF15">
    <property type="entry name" value="UNIVERSAL STRESS PROTEIN HP_0031"/>
    <property type="match status" value="1"/>
</dbReference>
<feature type="domain" description="UspA" evidence="3">
    <location>
        <begin position="1"/>
        <end position="145"/>
    </location>
</feature>
<dbReference type="KEGG" id="sdf:ACG33_04400"/>
<evidence type="ECO:0000256" key="2">
    <source>
        <dbReference type="PIRNR" id="PIRNR006276"/>
    </source>
</evidence>
<dbReference type="AlphaFoldDB" id="A0A127F9T0"/>
<dbReference type="OrthoDB" id="9792500at2"/>
<organism evidence="4 5">
    <name type="scientific">Steroidobacter denitrificans</name>
    <dbReference type="NCBI Taxonomy" id="465721"/>
    <lineage>
        <taxon>Bacteria</taxon>
        <taxon>Pseudomonadati</taxon>
        <taxon>Pseudomonadota</taxon>
        <taxon>Gammaproteobacteria</taxon>
        <taxon>Steroidobacterales</taxon>
        <taxon>Steroidobacteraceae</taxon>
        <taxon>Steroidobacter</taxon>
    </lineage>
</organism>
<dbReference type="PIRSF" id="PIRSF006276">
    <property type="entry name" value="UspA"/>
    <property type="match status" value="1"/>
</dbReference>
<dbReference type="SUPFAM" id="SSF52402">
    <property type="entry name" value="Adenine nucleotide alpha hydrolases-like"/>
    <property type="match status" value="1"/>
</dbReference>
<dbReference type="InterPro" id="IPR006016">
    <property type="entry name" value="UspA"/>
</dbReference>
<dbReference type="PATRIC" id="fig|465721.4.peg.940"/>
<dbReference type="STRING" id="465721.ACG33_04400"/>
<comment type="similarity">
    <text evidence="1 2">Belongs to the universal stress protein A family.</text>
</comment>
<accession>A0A127F9T0</accession>
<dbReference type="Proteomes" id="UP000070250">
    <property type="component" value="Chromosome"/>
</dbReference>
<name>A0A127F9T0_STEDE</name>
<dbReference type="PRINTS" id="PR01438">
    <property type="entry name" value="UNVRSLSTRESS"/>
</dbReference>
<evidence type="ECO:0000259" key="3">
    <source>
        <dbReference type="Pfam" id="PF00582"/>
    </source>
</evidence>
<gene>
    <name evidence="4" type="ORF">ACG33_04400</name>
</gene>
<keyword evidence="2" id="KW-0963">Cytoplasm</keyword>
<protein>
    <recommendedName>
        <fullName evidence="2">Universal stress protein</fullName>
    </recommendedName>
</protein>
<reference evidence="4 5" key="1">
    <citation type="submission" date="2015-06" db="EMBL/GenBank/DDBJ databases">
        <title>A Comprehensive Approach to Explore the Metabolic and Phylogenetic Diversity of Bacterial Steroid Degradation in the Environment: Testosterone as an Example.</title>
        <authorList>
            <person name="Yang F.-C."/>
            <person name="Chen Y.-L."/>
            <person name="Yu C.-P."/>
            <person name="Tang S.-L."/>
            <person name="Wang P.-H."/>
            <person name="Ismail W."/>
            <person name="Wang C.-H."/>
            <person name="Yang C.-Y."/>
            <person name="Chiang Y.-R."/>
        </authorList>
    </citation>
    <scope>NUCLEOTIDE SEQUENCE [LARGE SCALE GENOMIC DNA]</scope>
    <source>
        <strain evidence="4 5">DSM 18526</strain>
    </source>
</reference>